<dbReference type="Pfam" id="PF09685">
    <property type="entry name" value="MamF_MmsF"/>
    <property type="match status" value="1"/>
</dbReference>
<dbReference type="CDD" id="cd00093">
    <property type="entry name" value="HTH_XRE"/>
    <property type="match status" value="1"/>
</dbReference>
<evidence type="ECO:0000256" key="1">
    <source>
        <dbReference type="ARBA" id="ARBA00004141"/>
    </source>
</evidence>
<dbReference type="SMART" id="SM00530">
    <property type="entry name" value="HTH_XRE"/>
    <property type="match status" value="1"/>
</dbReference>
<evidence type="ECO:0000256" key="3">
    <source>
        <dbReference type="ARBA" id="ARBA00022989"/>
    </source>
</evidence>
<dbReference type="PROSITE" id="PS50943">
    <property type="entry name" value="HTH_CROC1"/>
    <property type="match status" value="1"/>
</dbReference>
<reference evidence="7 8" key="1">
    <citation type="journal article" date="2012" name="J. Bacteriol.">
        <title>Twenty-one genome sequences from Pseudomonas species and 19 genome sequences from diverse bacteria isolated from the rhizosphere and endosphere of Populus deltoides.</title>
        <authorList>
            <person name="Brown S.D."/>
            <person name="Utturkar S.M."/>
            <person name="Klingeman D.M."/>
            <person name="Johnson C.M."/>
            <person name="Martin S.L."/>
            <person name="Land M.L."/>
            <person name="Lu T.Y."/>
            <person name="Schadt C.W."/>
            <person name="Doktycz M.J."/>
            <person name="Pelletier D.A."/>
        </authorList>
    </citation>
    <scope>NUCLEOTIDE SEQUENCE [LARGE SCALE GENOMIC DNA]</scope>
    <source>
        <strain evidence="7 8">CF314</strain>
    </source>
</reference>
<keyword evidence="8" id="KW-1185">Reference proteome</keyword>
<organism evidence="7 8">
    <name type="scientific">Chryseobacterium populi</name>
    <dbReference type="NCBI Taxonomy" id="1144316"/>
    <lineage>
        <taxon>Bacteria</taxon>
        <taxon>Pseudomonadati</taxon>
        <taxon>Bacteroidota</taxon>
        <taxon>Flavobacteriia</taxon>
        <taxon>Flavobacteriales</taxon>
        <taxon>Weeksellaceae</taxon>
        <taxon>Chryseobacterium group</taxon>
        <taxon>Chryseobacterium</taxon>
    </lineage>
</organism>
<feature type="domain" description="HTH cro/C1-type" evidence="6">
    <location>
        <begin position="5"/>
        <end position="58"/>
    </location>
</feature>
<dbReference type="AlphaFoldDB" id="J3CJD1"/>
<evidence type="ECO:0000313" key="7">
    <source>
        <dbReference type="EMBL" id="EJL72661.1"/>
    </source>
</evidence>
<dbReference type="EMBL" id="AKJY01000030">
    <property type="protein sequence ID" value="EJL72661.1"/>
    <property type="molecule type" value="Genomic_DNA"/>
</dbReference>
<dbReference type="PATRIC" id="fig|1144316.3.peg.1815"/>
<dbReference type="RefSeq" id="WP_007842834.1">
    <property type="nucleotide sequence ID" value="NZ_AKJY01000030.1"/>
</dbReference>
<accession>J3CJD1</accession>
<sequence length="180" mass="20359">MKNKVQLFRENKNLTQAELAEKSGLSLRTIQRIEAGNIPKGFTLKSLAKTLETDPENLFVPEKQSIDINRVKLINISALTFIILPLGNIIFPAVLIYRSKDSKVKEMGRNILSIQIIWSAALSISMIASPFIQKLTSIKTPLFIYFLIGLFFINIYIIFKNGFSLNKSSDLQIKLKNSIL</sequence>
<evidence type="ECO:0000256" key="4">
    <source>
        <dbReference type="ARBA" id="ARBA00023136"/>
    </source>
</evidence>
<name>J3CJD1_9FLAO</name>
<comment type="subcellular location">
    <subcellularLocation>
        <location evidence="1">Membrane</location>
        <topology evidence="1">Multi-pass membrane protein</topology>
    </subcellularLocation>
</comment>
<dbReference type="GO" id="GO:0003677">
    <property type="term" value="F:DNA binding"/>
    <property type="evidence" value="ECO:0007669"/>
    <property type="project" value="InterPro"/>
</dbReference>
<evidence type="ECO:0000313" key="8">
    <source>
        <dbReference type="Proteomes" id="UP000007509"/>
    </source>
</evidence>
<dbReference type="InterPro" id="IPR001387">
    <property type="entry name" value="Cro/C1-type_HTH"/>
</dbReference>
<dbReference type="Proteomes" id="UP000007509">
    <property type="component" value="Unassembled WGS sequence"/>
</dbReference>
<keyword evidence="4 5" id="KW-0472">Membrane</keyword>
<evidence type="ECO:0000259" key="6">
    <source>
        <dbReference type="PROSITE" id="PS50943"/>
    </source>
</evidence>
<feature type="transmembrane region" description="Helical" evidence="5">
    <location>
        <begin position="73"/>
        <end position="97"/>
    </location>
</feature>
<evidence type="ECO:0000256" key="2">
    <source>
        <dbReference type="ARBA" id="ARBA00022692"/>
    </source>
</evidence>
<gene>
    <name evidence="7" type="ORF">PMI13_01808</name>
</gene>
<dbReference type="InterPro" id="IPR019109">
    <property type="entry name" value="MamF_MmsF"/>
</dbReference>
<proteinExistence type="predicted"/>
<dbReference type="InterPro" id="IPR010982">
    <property type="entry name" value="Lambda_DNA-bd_dom_sf"/>
</dbReference>
<keyword evidence="2 5" id="KW-0812">Transmembrane</keyword>
<dbReference type="Pfam" id="PF01381">
    <property type="entry name" value="HTH_3"/>
    <property type="match status" value="1"/>
</dbReference>
<keyword evidence="3 5" id="KW-1133">Transmembrane helix</keyword>
<protein>
    <submittedName>
        <fullName evidence="7">Putative transcriptional regulator</fullName>
    </submittedName>
</protein>
<dbReference type="Gene3D" id="1.10.260.40">
    <property type="entry name" value="lambda repressor-like DNA-binding domains"/>
    <property type="match status" value="1"/>
</dbReference>
<feature type="transmembrane region" description="Helical" evidence="5">
    <location>
        <begin position="109"/>
        <end position="132"/>
    </location>
</feature>
<evidence type="ECO:0000256" key="5">
    <source>
        <dbReference type="SAM" id="Phobius"/>
    </source>
</evidence>
<comment type="caution">
    <text evidence="7">The sequence shown here is derived from an EMBL/GenBank/DDBJ whole genome shotgun (WGS) entry which is preliminary data.</text>
</comment>
<feature type="transmembrane region" description="Helical" evidence="5">
    <location>
        <begin position="138"/>
        <end position="159"/>
    </location>
</feature>
<dbReference type="OrthoDB" id="1357763at2"/>
<dbReference type="SUPFAM" id="SSF47413">
    <property type="entry name" value="lambda repressor-like DNA-binding domains"/>
    <property type="match status" value="1"/>
</dbReference>